<dbReference type="InterPro" id="IPR000873">
    <property type="entry name" value="AMP-dep_synth/lig_dom"/>
</dbReference>
<evidence type="ECO:0000256" key="6">
    <source>
        <dbReference type="ARBA" id="ARBA00042773"/>
    </source>
</evidence>
<accession>A0A098BE34</accession>
<dbReference type="Gene3D" id="3.40.50.12780">
    <property type="entry name" value="N-terminal domain of ligase-like"/>
    <property type="match status" value="1"/>
</dbReference>
<name>A0A098BE34_9NOCA</name>
<protein>
    <recommendedName>
        <fullName evidence="5">Long-chain-fatty-acid--CoA ligase</fullName>
        <ecNumber evidence="4">6.2.1.3</ecNumber>
    </recommendedName>
    <alternativeName>
        <fullName evidence="6">Long-chain acyl-CoA synthetase</fullName>
    </alternativeName>
</protein>
<dbReference type="Pfam" id="PF00501">
    <property type="entry name" value="AMP-binding"/>
    <property type="match status" value="1"/>
</dbReference>
<dbReference type="SUPFAM" id="SSF56801">
    <property type="entry name" value="Acetyl-CoA synthetase-like"/>
    <property type="match status" value="1"/>
</dbReference>
<dbReference type="InterPro" id="IPR050237">
    <property type="entry name" value="ATP-dep_AMP-bd_enzyme"/>
</dbReference>
<gene>
    <name evidence="10" type="ORF">RHRU231_190018</name>
</gene>
<sequence length="566" mass="59365">MTATTTAGLAAFLDDLVAADPDAVVTYDVADGRLLACTRAELRRRAQALRTELEAVGVERGRCVAVLLPNWSDALVWQFAAAALGAHVIGVNTRYNTGEVAHILTAARPAVVAVAAGFHGLDLFGALRDAAGTAAVPPPAVAVVGGPGTDAGDPTGFDLGAGSWWAGSGDTRGVRVPDTPDTAVPTPAGTEDDPADPLAVAFTTSGSTGTPKLAAHRDSAVVRHARADAAIMRVAPGDVALCVLPVSGVFGYSTAMAALAGGATLLMEPVFDAAATLRRMEHLHVTHVVGGDDLFGRLYDTWHGEVRADLSALKWLGIADFLGRSHEIARWARDEFAAHTSGVFGSSEVFALTLLWSDSDPESVRWNGGGRPVDPAIRVRIADPLDDRVLPDGEQGELQLRGPNVVDAYLGNPDAAARAFTADGWFRSGDLAVATGDGGCTYVCRMGDVLRLRGFLVDPAEIEHRLAEHPGVRTAKVVGITGDGGYTRAVGFVVPADDAPADFDAASLKAWCADTLAAFKVPTAIHVIEAMPTTVGGNGTKIRAVELREWAQDWTDRERDFRNDHN</sequence>
<evidence type="ECO:0000259" key="9">
    <source>
        <dbReference type="Pfam" id="PF13193"/>
    </source>
</evidence>
<proteinExistence type="predicted"/>
<dbReference type="Gene3D" id="3.30.300.30">
    <property type="match status" value="1"/>
</dbReference>
<dbReference type="InterPro" id="IPR025110">
    <property type="entry name" value="AMP-bd_C"/>
</dbReference>
<organism evidence="10 11">
    <name type="scientific">Rhodococcus ruber</name>
    <dbReference type="NCBI Taxonomy" id="1830"/>
    <lineage>
        <taxon>Bacteria</taxon>
        <taxon>Bacillati</taxon>
        <taxon>Actinomycetota</taxon>
        <taxon>Actinomycetes</taxon>
        <taxon>Mycobacteriales</taxon>
        <taxon>Nocardiaceae</taxon>
        <taxon>Rhodococcus</taxon>
    </lineage>
</organism>
<evidence type="ECO:0000256" key="5">
    <source>
        <dbReference type="ARBA" id="ARBA00039545"/>
    </source>
</evidence>
<dbReference type="PANTHER" id="PTHR43767:SF8">
    <property type="entry name" value="LONG-CHAIN-FATTY-ACID--COA LIGASE"/>
    <property type="match status" value="1"/>
</dbReference>
<feature type="region of interest" description="Disordered" evidence="7">
    <location>
        <begin position="170"/>
        <end position="196"/>
    </location>
</feature>
<evidence type="ECO:0000256" key="2">
    <source>
        <dbReference type="ARBA" id="ARBA00005005"/>
    </source>
</evidence>
<dbReference type="Proteomes" id="UP000042997">
    <property type="component" value="Unassembled WGS sequence"/>
</dbReference>
<dbReference type="CDD" id="cd04433">
    <property type="entry name" value="AFD_class_I"/>
    <property type="match status" value="1"/>
</dbReference>
<dbReference type="InterPro" id="IPR042099">
    <property type="entry name" value="ANL_N_sf"/>
</dbReference>
<reference evidence="10 11" key="1">
    <citation type="journal article" date="2014" name="Genome Announc.">
        <title>Draft Genome Sequence of Propane- and Butane-Oxidizing Actinobacterium Rhodococcus ruber IEGM 231.</title>
        <authorList>
            <person name="Ivshina I.B."/>
            <person name="Kuyukina M.S."/>
            <person name="Krivoruchko A.V."/>
            <person name="Barbe V."/>
            <person name="Fischer C."/>
        </authorList>
    </citation>
    <scope>NUCLEOTIDE SEQUENCE [LARGE SCALE GENOMIC DNA]</scope>
</reference>
<dbReference type="OrthoDB" id="8185589at2"/>
<comment type="pathway">
    <text evidence="2">Lipid metabolism; fatty acid beta-oxidation.</text>
</comment>
<evidence type="ECO:0000256" key="3">
    <source>
        <dbReference type="ARBA" id="ARBA00022598"/>
    </source>
</evidence>
<dbReference type="GO" id="GO:0016020">
    <property type="term" value="C:membrane"/>
    <property type="evidence" value="ECO:0007669"/>
    <property type="project" value="UniProtKB-SubCell"/>
</dbReference>
<dbReference type="PANTHER" id="PTHR43767">
    <property type="entry name" value="LONG-CHAIN-FATTY-ACID--COA LIGASE"/>
    <property type="match status" value="1"/>
</dbReference>
<feature type="domain" description="AMP-binding enzyme C-terminal" evidence="9">
    <location>
        <begin position="461"/>
        <end position="535"/>
    </location>
</feature>
<dbReference type="RefSeq" id="WP_040269891.1">
    <property type="nucleotide sequence ID" value="NZ_CP129899.1"/>
</dbReference>
<evidence type="ECO:0000256" key="1">
    <source>
        <dbReference type="ARBA" id="ARBA00004170"/>
    </source>
</evidence>
<dbReference type="Pfam" id="PF13193">
    <property type="entry name" value="AMP-binding_C"/>
    <property type="match status" value="1"/>
</dbReference>
<evidence type="ECO:0000259" key="8">
    <source>
        <dbReference type="Pfam" id="PF00501"/>
    </source>
</evidence>
<dbReference type="InterPro" id="IPR045851">
    <property type="entry name" value="AMP-bd_C_sf"/>
</dbReference>
<evidence type="ECO:0000313" key="11">
    <source>
        <dbReference type="Proteomes" id="UP000042997"/>
    </source>
</evidence>
<feature type="domain" description="AMP-dependent synthetase/ligase" evidence="8">
    <location>
        <begin position="18"/>
        <end position="410"/>
    </location>
</feature>
<dbReference type="GO" id="GO:0004467">
    <property type="term" value="F:long-chain fatty acid-CoA ligase activity"/>
    <property type="evidence" value="ECO:0007669"/>
    <property type="project" value="UniProtKB-EC"/>
</dbReference>
<dbReference type="eggNOG" id="COG0318">
    <property type="taxonomic scope" value="Bacteria"/>
</dbReference>
<feature type="compositionally biased region" description="Low complexity" evidence="7">
    <location>
        <begin position="176"/>
        <end position="189"/>
    </location>
</feature>
<dbReference type="EC" id="6.2.1.3" evidence="4"/>
<evidence type="ECO:0000256" key="7">
    <source>
        <dbReference type="SAM" id="MobiDB-lite"/>
    </source>
</evidence>
<evidence type="ECO:0000256" key="4">
    <source>
        <dbReference type="ARBA" id="ARBA00026121"/>
    </source>
</evidence>
<dbReference type="AlphaFoldDB" id="A0A098BE34"/>
<comment type="subcellular location">
    <subcellularLocation>
        <location evidence="1">Membrane</location>
        <topology evidence="1">Peripheral membrane protein</topology>
    </subcellularLocation>
</comment>
<dbReference type="EMBL" id="CCSD01000027">
    <property type="protein sequence ID" value="CDZ86994.1"/>
    <property type="molecule type" value="Genomic_DNA"/>
</dbReference>
<evidence type="ECO:0000313" key="10">
    <source>
        <dbReference type="EMBL" id="CDZ86994.1"/>
    </source>
</evidence>
<keyword evidence="3" id="KW-0436">Ligase</keyword>